<name>A0A370NLB1_9BURK</name>
<gene>
    <name evidence="2" type="ORF">DN412_31700</name>
</gene>
<evidence type="ECO:0000313" key="2">
    <source>
        <dbReference type="EMBL" id="RDK06386.1"/>
    </source>
</evidence>
<dbReference type="RefSeq" id="WP_115215200.1">
    <property type="nucleotide sequence ID" value="NZ_QKWJ01000064.1"/>
</dbReference>
<evidence type="ECO:0000313" key="3">
    <source>
        <dbReference type="Proteomes" id="UP000255165"/>
    </source>
</evidence>
<sequence length="164" mass="17320">MPVFSRSLRIALSSLVAAVSAAGCATGAATSGGDAPVQIMEQHGITYVSGGDDDAGRQAMQTVAARFNVRLLMVDAGRGRPLGGATVVVARSDGRAVLNTTASGPLFYMQLKPGFYRLAVGYQGRDQMRDIVVNGQPLDITFPLPVNTLEDDWLFCATATCPRR</sequence>
<keyword evidence="1" id="KW-0732">Signal</keyword>
<dbReference type="EMBL" id="QKWJ01000064">
    <property type="protein sequence ID" value="RDK06386.1"/>
    <property type="molecule type" value="Genomic_DNA"/>
</dbReference>
<feature type="signal peptide" evidence="1">
    <location>
        <begin position="1"/>
        <end position="21"/>
    </location>
</feature>
<keyword evidence="3" id="KW-1185">Reference proteome</keyword>
<proteinExistence type="predicted"/>
<evidence type="ECO:0000256" key="1">
    <source>
        <dbReference type="SAM" id="SignalP"/>
    </source>
</evidence>
<dbReference type="Proteomes" id="UP000255165">
    <property type="component" value="Unassembled WGS sequence"/>
</dbReference>
<accession>A0A370NLB1</accession>
<dbReference type="SUPFAM" id="SSF49464">
    <property type="entry name" value="Carboxypeptidase regulatory domain-like"/>
    <property type="match status" value="1"/>
</dbReference>
<dbReference type="PROSITE" id="PS51257">
    <property type="entry name" value="PROKAR_LIPOPROTEIN"/>
    <property type="match status" value="1"/>
</dbReference>
<protein>
    <submittedName>
        <fullName evidence="2">Carboxypeptidase regulatory-like domain-containing protein</fullName>
    </submittedName>
</protein>
<keyword evidence="2" id="KW-0121">Carboxypeptidase</keyword>
<dbReference type="InterPro" id="IPR008969">
    <property type="entry name" value="CarboxyPept-like_regulatory"/>
</dbReference>
<organism evidence="2 3">
    <name type="scientific">Cupriavidus lacunae</name>
    <dbReference type="NCBI Taxonomy" id="2666307"/>
    <lineage>
        <taxon>Bacteria</taxon>
        <taxon>Pseudomonadati</taxon>
        <taxon>Pseudomonadota</taxon>
        <taxon>Betaproteobacteria</taxon>
        <taxon>Burkholderiales</taxon>
        <taxon>Burkholderiaceae</taxon>
        <taxon>Cupriavidus</taxon>
    </lineage>
</organism>
<feature type="chain" id="PRO_5016886606" evidence="1">
    <location>
        <begin position="22"/>
        <end position="164"/>
    </location>
</feature>
<dbReference type="GO" id="GO:0004180">
    <property type="term" value="F:carboxypeptidase activity"/>
    <property type="evidence" value="ECO:0007669"/>
    <property type="project" value="UniProtKB-KW"/>
</dbReference>
<reference evidence="3" key="1">
    <citation type="submission" date="2018-06" db="EMBL/GenBank/DDBJ databases">
        <authorList>
            <person name="Feng T."/>
            <person name="Jeon C.O."/>
        </authorList>
    </citation>
    <scope>NUCLEOTIDE SEQUENCE [LARGE SCALE GENOMIC DNA]</scope>
    <source>
        <strain evidence="3">S23</strain>
    </source>
</reference>
<dbReference type="AlphaFoldDB" id="A0A370NLB1"/>
<comment type="caution">
    <text evidence="2">The sequence shown here is derived from an EMBL/GenBank/DDBJ whole genome shotgun (WGS) entry which is preliminary data.</text>
</comment>
<keyword evidence="2" id="KW-0645">Protease</keyword>
<keyword evidence="2" id="KW-0378">Hydrolase</keyword>